<dbReference type="EMBL" id="BSYO01000006">
    <property type="protein sequence ID" value="GMH05860.1"/>
    <property type="molecule type" value="Genomic_DNA"/>
</dbReference>
<feature type="region of interest" description="Disordered" evidence="1">
    <location>
        <begin position="1"/>
        <end position="34"/>
    </location>
</feature>
<name>A0AAD3S7D1_NEPGR</name>
<protein>
    <submittedName>
        <fullName evidence="2">Uncharacterized protein</fullName>
    </submittedName>
</protein>
<dbReference type="AlphaFoldDB" id="A0AAD3S7D1"/>
<proteinExistence type="predicted"/>
<accession>A0AAD3S7D1</accession>
<evidence type="ECO:0000313" key="3">
    <source>
        <dbReference type="Proteomes" id="UP001279734"/>
    </source>
</evidence>
<comment type="caution">
    <text evidence="2">The sequence shown here is derived from an EMBL/GenBank/DDBJ whole genome shotgun (WGS) entry which is preliminary data.</text>
</comment>
<organism evidence="2 3">
    <name type="scientific">Nepenthes gracilis</name>
    <name type="common">Slender pitcher plant</name>
    <dbReference type="NCBI Taxonomy" id="150966"/>
    <lineage>
        <taxon>Eukaryota</taxon>
        <taxon>Viridiplantae</taxon>
        <taxon>Streptophyta</taxon>
        <taxon>Embryophyta</taxon>
        <taxon>Tracheophyta</taxon>
        <taxon>Spermatophyta</taxon>
        <taxon>Magnoliopsida</taxon>
        <taxon>eudicotyledons</taxon>
        <taxon>Gunneridae</taxon>
        <taxon>Pentapetalae</taxon>
        <taxon>Caryophyllales</taxon>
        <taxon>Nepenthaceae</taxon>
        <taxon>Nepenthes</taxon>
    </lineage>
</organism>
<evidence type="ECO:0000313" key="2">
    <source>
        <dbReference type="EMBL" id="GMH05860.1"/>
    </source>
</evidence>
<keyword evidence="3" id="KW-1185">Reference proteome</keyword>
<reference evidence="2" key="1">
    <citation type="submission" date="2023-05" db="EMBL/GenBank/DDBJ databases">
        <title>Nepenthes gracilis genome sequencing.</title>
        <authorList>
            <person name="Fukushima K."/>
        </authorList>
    </citation>
    <scope>NUCLEOTIDE SEQUENCE</scope>
    <source>
        <strain evidence="2">SING2019-196</strain>
    </source>
</reference>
<dbReference type="Proteomes" id="UP001279734">
    <property type="component" value="Unassembled WGS sequence"/>
</dbReference>
<feature type="compositionally biased region" description="Low complexity" evidence="1">
    <location>
        <begin position="13"/>
        <end position="34"/>
    </location>
</feature>
<evidence type="ECO:0000256" key="1">
    <source>
        <dbReference type="SAM" id="MobiDB-lite"/>
    </source>
</evidence>
<sequence length="181" mass="19153">MATSKIIRGKRPAAAAASVPELAASKAPAAAPAPVIPEAAREELATGEDSDAFIERVLEEAAASFAPESATRPPESGPHPTSRPKGPTRKLHEGKRLAYAVAHEVEQRDLLIAEKEAEIAWLEAELANAKGDRREEVAALEVVVAVTRPVFQLEAENTGSEGIGWAARGKQQTTIGSCYIL</sequence>
<gene>
    <name evidence="2" type="ORF">Nepgr_007700</name>
</gene>
<feature type="region of interest" description="Disordered" evidence="1">
    <location>
        <begin position="64"/>
        <end position="93"/>
    </location>
</feature>